<dbReference type="GO" id="GO:0002039">
    <property type="term" value="F:p53 binding"/>
    <property type="evidence" value="ECO:0007669"/>
    <property type="project" value="InterPro"/>
</dbReference>
<feature type="region of interest" description="Disordered" evidence="7">
    <location>
        <begin position="296"/>
        <end position="352"/>
    </location>
</feature>
<keyword evidence="9" id="KW-1185">Reference proteome</keyword>
<name>A0A8V5H445_MELUD</name>
<dbReference type="SMART" id="SM00326">
    <property type="entry name" value="SH3"/>
    <property type="match status" value="1"/>
</dbReference>
<keyword evidence="4" id="KW-0677">Repeat</keyword>
<evidence type="ECO:0000256" key="4">
    <source>
        <dbReference type="ARBA" id="ARBA00022737"/>
    </source>
</evidence>
<organism evidence="8 9">
    <name type="scientific">Melopsittacus undulatus</name>
    <name type="common">Budgerigar</name>
    <name type="synonym">Psittacus undulatus</name>
    <dbReference type="NCBI Taxonomy" id="13146"/>
    <lineage>
        <taxon>Eukaryota</taxon>
        <taxon>Metazoa</taxon>
        <taxon>Chordata</taxon>
        <taxon>Craniata</taxon>
        <taxon>Vertebrata</taxon>
        <taxon>Euteleostomi</taxon>
        <taxon>Archelosauria</taxon>
        <taxon>Archosauria</taxon>
        <taxon>Dinosauria</taxon>
        <taxon>Saurischia</taxon>
        <taxon>Theropoda</taxon>
        <taxon>Coelurosauria</taxon>
        <taxon>Aves</taxon>
        <taxon>Neognathae</taxon>
        <taxon>Neoaves</taxon>
        <taxon>Telluraves</taxon>
        <taxon>Australaves</taxon>
        <taxon>Psittaciformes</taxon>
        <taxon>Psittaculidae</taxon>
        <taxon>Melopsittacus</taxon>
    </lineage>
</organism>
<dbReference type="Proteomes" id="UP000694405">
    <property type="component" value="Chromosome 24"/>
</dbReference>
<keyword evidence="2" id="KW-0728">SH3 domain</keyword>
<feature type="region of interest" description="Disordered" evidence="7">
    <location>
        <begin position="365"/>
        <end position="400"/>
    </location>
</feature>
<reference evidence="8" key="3">
    <citation type="submission" date="2025-09" db="UniProtKB">
        <authorList>
            <consortium name="Ensembl"/>
        </authorList>
    </citation>
    <scope>IDENTIFICATION</scope>
</reference>
<sequence length="709" mass="75962">MASERLQSAQDLLDLTFQSLAMQHMDLKQVELDTAVAKVDELSRQLESLWSDGPGPPPRVGSVSPYMGTPIPFPSMGTPIPIGAPIPMDVPIPFPSIGAPIPMGVPIPFPSMGAPSHSHPHGCPHPIPIYGFPHPHGFPQSHGCPHPIPIHGCPHPHSGCCGGSLISLSPPDDSVLKRRPQKAWNESDLDLVYEKKPHSGGGFDRPSPSLGLMLSPWRESSLDGAGGGKDPYVGHSSTLPRNFKLPPGERRGPEGPFRRGGGSGSLPRAWPVSRIPVPPPPGPAPPPLQNAFWERGFGSPSLGSGVSIPGVRGGCDRTLPMPPSPPPPRSLPPLPLLSPGSPPRPRLPQLPDAAAPRLRDPVLPDAVAPVLPTPQLPDAADPPRPLSPTRLQPLLPPEAQRDPGFRALARSLAELPRPLKRRGSRELSVAPPPPRARQYRELIARLLHRAPPPHDVTVTTPTPAATPTALEPDPHRLPVPSGAPGLRSALRDPGSPRKRPGARVRMNPLVLLLDAALTGELDVVQRAVAELNDPSQPNDEGITALHNAICGAHYGIVEFLIASGADVNSPDSHGWTPLHCAASCNDTSICVALVRHGAAIFATTASDGSLAVEKCDPYREGYSDCYNYLTEVEQGMGVLNSGVVYALWDYSAALGDELSFREGEPVTVLRRQRPGDVDWWWGSLYGHEGFVPRNYFGLFPRLRPQRRKL</sequence>
<feature type="region of interest" description="Disordered" evidence="7">
    <location>
        <begin position="451"/>
        <end position="502"/>
    </location>
</feature>
<proteinExistence type="predicted"/>
<dbReference type="PROSITE" id="PS50297">
    <property type="entry name" value="ANK_REP_REGION"/>
    <property type="match status" value="2"/>
</dbReference>
<dbReference type="AlphaFoldDB" id="A0A8V5H445"/>
<dbReference type="SMART" id="SM00248">
    <property type="entry name" value="ANK"/>
    <property type="match status" value="2"/>
</dbReference>
<dbReference type="InterPro" id="IPR036028">
    <property type="entry name" value="SH3-like_dom_sf"/>
</dbReference>
<feature type="region of interest" description="Disordered" evidence="7">
    <location>
        <begin position="221"/>
        <end position="269"/>
    </location>
</feature>
<dbReference type="PROSITE" id="PS50002">
    <property type="entry name" value="SH3"/>
    <property type="match status" value="1"/>
</dbReference>
<dbReference type="GO" id="GO:0005634">
    <property type="term" value="C:nucleus"/>
    <property type="evidence" value="ECO:0007669"/>
    <property type="project" value="UniProtKB-SubCell"/>
</dbReference>
<dbReference type="Pfam" id="PF12796">
    <property type="entry name" value="Ank_2"/>
    <property type="match status" value="1"/>
</dbReference>
<dbReference type="GO" id="GO:0042981">
    <property type="term" value="P:regulation of apoptotic process"/>
    <property type="evidence" value="ECO:0007669"/>
    <property type="project" value="InterPro"/>
</dbReference>
<dbReference type="InterPro" id="IPR036770">
    <property type="entry name" value="Ankyrin_rpt-contain_sf"/>
</dbReference>
<keyword evidence="5" id="KW-0040">ANK repeat</keyword>
<dbReference type="SUPFAM" id="SSF48403">
    <property type="entry name" value="Ankyrin repeat"/>
    <property type="match status" value="1"/>
</dbReference>
<evidence type="ECO:0000256" key="5">
    <source>
        <dbReference type="ARBA" id="ARBA00023043"/>
    </source>
</evidence>
<evidence type="ECO:0000256" key="1">
    <source>
        <dbReference type="ARBA" id="ARBA00004123"/>
    </source>
</evidence>
<dbReference type="SUPFAM" id="SSF50044">
    <property type="entry name" value="SH3-domain"/>
    <property type="match status" value="1"/>
</dbReference>
<evidence type="ECO:0000313" key="8">
    <source>
        <dbReference type="Ensembl" id="ENSMUNP00000031713.1"/>
    </source>
</evidence>
<gene>
    <name evidence="8" type="primary">LOC117437601</name>
</gene>
<accession>A0A8V5H445</accession>
<dbReference type="Gene3D" id="1.25.40.20">
    <property type="entry name" value="Ankyrin repeat-containing domain"/>
    <property type="match status" value="1"/>
</dbReference>
<protein>
    <submittedName>
        <fullName evidence="8">Uncharacterized protein</fullName>
    </submittedName>
</protein>
<reference evidence="8" key="1">
    <citation type="submission" date="2020-03" db="EMBL/GenBank/DDBJ databases">
        <title>Melopsittacus undulatus (budgerigar) genome, bMelUnd1, maternal haplotype with Z.</title>
        <authorList>
            <person name="Gedman G."/>
            <person name="Mountcastle J."/>
            <person name="Haase B."/>
            <person name="Formenti G."/>
            <person name="Wright T."/>
            <person name="Apodaca J."/>
            <person name="Pelan S."/>
            <person name="Chow W."/>
            <person name="Rhie A."/>
            <person name="Howe K."/>
            <person name="Fedrigo O."/>
            <person name="Jarvis E.D."/>
        </authorList>
    </citation>
    <scope>NUCLEOTIDE SEQUENCE [LARGE SCALE GENOMIC DNA]</scope>
</reference>
<keyword evidence="3" id="KW-0053">Apoptosis</keyword>
<dbReference type="Pfam" id="PF14604">
    <property type="entry name" value="SH3_9"/>
    <property type="match status" value="1"/>
</dbReference>
<dbReference type="GO" id="GO:0006915">
    <property type="term" value="P:apoptotic process"/>
    <property type="evidence" value="ECO:0007669"/>
    <property type="project" value="UniProtKB-KW"/>
</dbReference>
<dbReference type="PANTHER" id="PTHR24131">
    <property type="entry name" value="APOPTOSIS-STIMULATING OF P53 PROTEIN"/>
    <property type="match status" value="1"/>
</dbReference>
<reference evidence="8" key="2">
    <citation type="submission" date="2025-08" db="UniProtKB">
        <authorList>
            <consortium name="Ensembl"/>
        </authorList>
    </citation>
    <scope>IDENTIFICATION</scope>
</reference>
<evidence type="ECO:0000256" key="2">
    <source>
        <dbReference type="ARBA" id="ARBA00022443"/>
    </source>
</evidence>
<evidence type="ECO:0000256" key="7">
    <source>
        <dbReference type="SAM" id="MobiDB-lite"/>
    </source>
</evidence>
<dbReference type="FunFam" id="1.25.40.20:FF:000008">
    <property type="entry name" value="Apoptosis-stimulating of p53 protein 2 isoform 1"/>
    <property type="match status" value="1"/>
</dbReference>
<dbReference type="InterPro" id="IPR002110">
    <property type="entry name" value="Ankyrin_rpt"/>
</dbReference>
<comment type="subcellular location">
    <subcellularLocation>
        <location evidence="1">Nucleus</location>
    </subcellularLocation>
</comment>
<dbReference type="PANTHER" id="PTHR24131:SF17">
    <property type="entry name" value="RELA-ASSOCIATED INHIBITOR ISOFORM X1"/>
    <property type="match status" value="1"/>
</dbReference>
<feature type="compositionally biased region" description="Basic and acidic residues" evidence="7">
    <location>
        <begin position="247"/>
        <end position="257"/>
    </location>
</feature>
<dbReference type="InterPro" id="IPR047163">
    <property type="entry name" value="ASPP1/2"/>
</dbReference>
<evidence type="ECO:0000313" key="9">
    <source>
        <dbReference type="Proteomes" id="UP000694405"/>
    </source>
</evidence>
<evidence type="ECO:0000256" key="3">
    <source>
        <dbReference type="ARBA" id="ARBA00022703"/>
    </source>
</evidence>
<dbReference type="PRINTS" id="PR00452">
    <property type="entry name" value="SH3DOMAIN"/>
</dbReference>
<feature type="compositionally biased region" description="Low complexity" evidence="7">
    <location>
        <begin position="455"/>
        <end position="469"/>
    </location>
</feature>
<evidence type="ECO:0000256" key="6">
    <source>
        <dbReference type="ARBA" id="ARBA00023242"/>
    </source>
</evidence>
<keyword evidence="6" id="KW-0539">Nucleus</keyword>
<dbReference type="PROSITE" id="PS50088">
    <property type="entry name" value="ANK_REPEAT"/>
    <property type="match status" value="2"/>
</dbReference>
<dbReference type="Ensembl" id="ENSMUNT00000026733.1">
    <property type="protein sequence ID" value="ENSMUNP00000031713.1"/>
    <property type="gene ID" value="ENSMUNG00000021701.1"/>
</dbReference>
<dbReference type="InterPro" id="IPR001452">
    <property type="entry name" value="SH3_domain"/>
</dbReference>
<feature type="compositionally biased region" description="Pro residues" evidence="7">
    <location>
        <begin position="371"/>
        <end position="386"/>
    </location>
</feature>
<feature type="compositionally biased region" description="Pro residues" evidence="7">
    <location>
        <begin position="320"/>
        <end position="348"/>
    </location>
</feature>